<organism evidence="1 2">
    <name type="scientific">Cetraspora pellucida</name>
    <dbReference type="NCBI Taxonomy" id="1433469"/>
    <lineage>
        <taxon>Eukaryota</taxon>
        <taxon>Fungi</taxon>
        <taxon>Fungi incertae sedis</taxon>
        <taxon>Mucoromycota</taxon>
        <taxon>Glomeromycotina</taxon>
        <taxon>Glomeromycetes</taxon>
        <taxon>Diversisporales</taxon>
        <taxon>Gigasporaceae</taxon>
        <taxon>Cetraspora</taxon>
    </lineage>
</organism>
<proteinExistence type="predicted"/>
<accession>A0ACA9MCM7</accession>
<keyword evidence="2" id="KW-1185">Reference proteome</keyword>
<dbReference type="EMBL" id="CAJVPW010007663">
    <property type="protein sequence ID" value="CAG8583687.1"/>
    <property type="molecule type" value="Genomic_DNA"/>
</dbReference>
<protein>
    <submittedName>
        <fullName evidence="1">7057_t:CDS:1</fullName>
    </submittedName>
</protein>
<sequence length="210" mass="24515">MSDAKNIQTKTLQTPGQANCIQGIINEIKNKELKEQLDKLKEEKKDLKKENSMLKQAIKKCNDFYIAIDKKANIILDNFIIQYEKTNDLETKIDKISVVKLETLRIKNETLKNENKDLQNIDEKCKKLAKENKKLLTENKELTKKNDKLVYLIYKITLFKFEQMNKGITESLENLDKKIDKCLNSLKINFISLDSNIYKIDKIILASENL</sequence>
<gene>
    <name evidence="1" type="ORF">SPELUC_LOCUS6469</name>
</gene>
<evidence type="ECO:0000313" key="1">
    <source>
        <dbReference type="EMBL" id="CAG8583687.1"/>
    </source>
</evidence>
<reference evidence="1" key="1">
    <citation type="submission" date="2021-06" db="EMBL/GenBank/DDBJ databases">
        <authorList>
            <person name="Kallberg Y."/>
            <person name="Tangrot J."/>
            <person name="Rosling A."/>
        </authorList>
    </citation>
    <scope>NUCLEOTIDE SEQUENCE</scope>
    <source>
        <strain evidence="1">28 12/20/2015</strain>
    </source>
</reference>
<dbReference type="Proteomes" id="UP000789366">
    <property type="component" value="Unassembled WGS sequence"/>
</dbReference>
<name>A0ACA9MCM7_9GLOM</name>
<evidence type="ECO:0000313" key="2">
    <source>
        <dbReference type="Proteomes" id="UP000789366"/>
    </source>
</evidence>
<comment type="caution">
    <text evidence="1">The sequence shown here is derived from an EMBL/GenBank/DDBJ whole genome shotgun (WGS) entry which is preliminary data.</text>
</comment>